<comment type="caution">
    <text evidence="1">The sequence shown here is derived from an EMBL/GenBank/DDBJ whole genome shotgun (WGS) entry which is preliminary data.</text>
</comment>
<evidence type="ECO:0000313" key="1">
    <source>
        <dbReference type="EMBL" id="PEH74164.1"/>
    </source>
</evidence>
<name>A0A2A7U7A1_EDWTA</name>
<evidence type="ECO:0000313" key="2">
    <source>
        <dbReference type="Proteomes" id="UP000219788"/>
    </source>
</evidence>
<dbReference type="Proteomes" id="UP000219788">
    <property type="component" value="Unassembled WGS sequence"/>
</dbReference>
<accession>A0A2A7U7A1</accession>
<sequence length="246" mass="28231">MQFKVDYSARDWLTLEQQLTLLMMPVAKRKRLMWRIGAKGMIPLARRNVKAQQTPDGTPFKRRRHGRRKMLTKLPRYLTAESSTADKAVVRFKYASGYDGGRSSPGMVANVHQRGMAVRRTAEQARQFNQVNADKPCSLNQARKLKQLGYRRPGVPDRDSAGRYIKNGKQNRQVSMKWMRENLTFRQAGLLIKKLGQKHPRQSWVITLPARPFLGATSAQAREIIARQLQGIDYGWQVKAQDIKGK</sequence>
<proteinExistence type="predicted"/>
<protein>
    <submittedName>
        <fullName evidence="1">Phage virion morphogenesis protein</fullName>
    </submittedName>
</protein>
<dbReference type="InterPro" id="IPR006522">
    <property type="entry name" value="Phage_virion_morphogenesis"/>
</dbReference>
<dbReference type="AlphaFoldDB" id="A0A2A7U7A1"/>
<organism evidence="1 2">
    <name type="scientific">Edwardsiella tarda</name>
    <dbReference type="NCBI Taxonomy" id="636"/>
    <lineage>
        <taxon>Bacteria</taxon>
        <taxon>Pseudomonadati</taxon>
        <taxon>Pseudomonadota</taxon>
        <taxon>Gammaproteobacteria</taxon>
        <taxon>Enterobacterales</taxon>
        <taxon>Hafniaceae</taxon>
        <taxon>Edwardsiella</taxon>
    </lineage>
</organism>
<gene>
    <name evidence="1" type="ORF">CRM76_01775</name>
</gene>
<dbReference type="NCBIfam" id="TIGR01635">
    <property type="entry name" value="tail_comp_S"/>
    <property type="match status" value="1"/>
</dbReference>
<reference evidence="2" key="1">
    <citation type="submission" date="2017-09" db="EMBL/GenBank/DDBJ databases">
        <title>FDA dAtabase for Regulatory Grade micrObial Sequences (FDA-ARGOS): Supporting development and validation of Infectious Disease Dx tests.</title>
        <authorList>
            <person name="Goldberg B."/>
            <person name="Campos J."/>
            <person name="Tallon L."/>
            <person name="Sadzewicz L."/>
            <person name="Ott S."/>
            <person name="Zhao X."/>
            <person name="Nagaraj S."/>
            <person name="Vavikolanu K."/>
            <person name="Aluvathingal J."/>
            <person name="Nadendla S."/>
            <person name="Geyer C."/>
            <person name="Sichtig H."/>
        </authorList>
    </citation>
    <scope>NUCLEOTIDE SEQUENCE [LARGE SCALE GENOMIC DNA]</scope>
    <source>
        <strain evidence="2">FDAARGOS_370</strain>
    </source>
</reference>
<dbReference type="RefSeq" id="WP_097364159.1">
    <property type="nucleotide sequence ID" value="NZ_AP028090.1"/>
</dbReference>
<dbReference type="Pfam" id="PF05069">
    <property type="entry name" value="Phage_tail_S"/>
    <property type="match status" value="1"/>
</dbReference>
<dbReference type="EMBL" id="PDDV01000008">
    <property type="protein sequence ID" value="PEH74164.1"/>
    <property type="molecule type" value="Genomic_DNA"/>
</dbReference>
<dbReference type="OrthoDB" id="5676651at2"/>